<comment type="caution">
    <text evidence="5">The sequence shown here is derived from an EMBL/GenBank/DDBJ whole genome shotgun (WGS) entry which is preliminary data.</text>
</comment>
<evidence type="ECO:0000256" key="2">
    <source>
        <dbReference type="ARBA" id="ARBA00021269"/>
    </source>
</evidence>
<dbReference type="AlphaFoldDB" id="A0A9N9IBQ6"/>
<sequence>TKDTTKIRLVADRCWSLDDISLIDVKDADGFMNFIKILKHPTDQFIFQSSTAEEKKNLINMTKRATDEMMSAKAARHAELSFNDLREIEDLADQLVVYIATKEFDEAVESIEKAKAALTNISADATKLDSIRVKMEDRVVRLSYAISRDLTNPNVKKTQVQKCVKWLLRLGYGEQLREVGLDLKFLLDTLLQLDGSAINHSGVSEAANNSNDLSGLTEEEEDLLDSYGA</sequence>
<dbReference type="InterPro" id="IPR016159">
    <property type="entry name" value="Cullin_repeat-like_dom_sf"/>
</dbReference>
<proteinExistence type="predicted"/>
<dbReference type="InterPro" id="IPR042561">
    <property type="entry name" value="Exo84_C_1"/>
</dbReference>
<feature type="region of interest" description="Disordered" evidence="3">
    <location>
        <begin position="204"/>
        <end position="229"/>
    </location>
</feature>
<feature type="compositionally biased region" description="Polar residues" evidence="3">
    <location>
        <begin position="204"/>
        <end position="214"/>
    </location>
</feature>
<accession>A0A9N9IBQ6</accession>
<name>A0A9N9IBQ6_9GLOM</name>
<dbReference type="Pfam" id="PF25345">
    <property type="entry name" value="PH_EXO84"/>
    <property type="match status" value="1"/>
</dbReference>
<dbReference type="Proteomes" id="UP000789396">
    <property type="component" value="Unassembled WGS sequence"/>
</dbReference>
<protein>
    <recommendedName>
        <fullName evidence="2">Exocyst complex component EXO84</fullName>
    </recommendedName>
</protein>
<dbReference type="InterPro" id="IPR011993">
    <property type="entry name" value="PH-like_dom_sf"/>
</dbReference>
<reference evidence="5" key="1">
    <citation type="submission" date="2021-06" db="EMBL/GenBank/DDBJ databases">
        <authorList>
            <person name="Kallberg Y."/>
            <person name="Tangrot J."/>
            <person name="Rosling A."/>
        </authorList>
    </citation>
    <scope>NUCLEOTIDE SEQUENCE</scope>
    <source>
        <strain evidence="5">IN212</strain>
    </source>
</reference>
<dbReference type="Pfam" id="PF16528">
    <property type="entry name" value="Exo84_C"/>
    <property type="match status" value="1"/>
</dbReference>
<dbReference type="OrthoDB" id="642193at2759"/>
<gene>
    <name evidence="5" type="ORF">RFULGI_LOCUS12072</name>
</gene>
<dbReference type="InterPro" id="IPR032403">
    <property type="entry name" value="Exo84_C"/>
</dbReference>
<feature type="non-terminal residue" evidence="5">
    <location>
        <position position="1"/>
    </location>
</feature>
<feature type="domain" description="Exocyst component Exo84 C-terminal" evidence="4">
    <location>
        <begin position="86"/>
        <end position="181"/>
    </location>
</feature>
<keyword evidence="6" id="KW-1185">Reference proteome</keyword>
<evidence type="ECO:0000256" key="1">
    <source>
        <dbReference type="ARBA" id="ARBA00004398"/>
    </source>
</evidence>
<comment type="subcellular location">
    <subcellularLocation>
        <location evidence="1">Cytoplasmic vesicle</location>
        <location evidence="1">Secretory vesicle</location>
    </subcellularLocation>
</comment>
<evidence type="ECO:0000256" key="3">
    <source>
        <dbReference type="SAM" id="MobiDB-lite"/>
    </source>
</evidence>
<evidence type="ECO:0000259" key="4">
    <source>
        <dbReference type="Pfam" id="PF16528"/>
    </source>
</evidence>
<dbReference type="SUPFAM" id="SSF74788">
    <property type="entry name" value="Cullin repeat-like"/>
    <property type="match status" value="1"/>
</dbReference>
<dbReference type="Gene3D" id="2.30.29.30">
    <property type="entry name" value="Pleckstrin-homology domain (PH domain)/Phosphotyrosine-binding domain (PTB)"/>
    <property type="match status" value="1"/>
</dbReference>
<dbReference type="Gene3D" id="1.20.58.1210">
    <property type="entry name" value="Exo84p, N-terminal helical domain"/>
    <property type="match status" value="1"/>
</dbReference>
<evidence type="ECO:0000313" key="6">
    <source>
        <dbReference type="Proteomes" id="UP000789396"/>
    </source>
</evidence>
<evidence type="ECO:0000313" key="5">
    <source>
        <dbReference type="EMBL" id="CAG8730145.1"/>
    </source>
</evidence>
<dbReference type="GO" id="GO:0030133">
    <property type="term" value="C:transport vesicle"/>
    <property type="evidence" value="ECO:0007669"/>
    <property type="project" value="UniProtKB-SubCell"/>
</dbReference>
<organism evidence="5 6">
    <name type="scientific">Racocetra fulgida</name>
    <dbReference type="NCBI Taxonomy" id="60492"/>
    <lineage>
        <taxon>Eukaryota</taxon>
        <taxon>Fungi</taxon>
        <taxon>Fungi incertae sedis</taxon>
        <taxon>Mucoromycota</taxon>
        <taxon>Glomeromycotina</taxon>
        <taxon>Glomeromycetes</taxon>
        <taxon>Diversisporales</taxon>
        <taxon>Gigasporaceae</taxon>
        <taxon>Racocetra</taxon>
    </lineage>
</organism>
<feature type="compositionally biased region" description="Acidic residues" evidence="3">
    <location>
        <begin position="217"/>
        <end position="229"/>
    </location>
</feature>
<dbReference type="EMBL" id="CAJVPZ010028034">
    <property type="protein sequence ID" value="CAG8730145.1"/>
    <property type="molecule type" value="Genomic_DNA"/>
</dbReference>